<dbReference type="InterPro" id="IPR020846">
    <property type="entry name" value="MFS_dom"/>
</dbReference>
<dbReference type="GO" id="GO:0016020">
    <property type="term" value="C:membrane"/>
    <property type="evidence" value="ECO:0007669"/>
    <property type="project" value="UniProtKB-SubCell"/>
</dbReference>
<feature type="transmembrane region" description="Helical" evidence="8">
    <location>
        <begin position="423"/>
        <end position="440"/>
    </location>
</feature>
<keyword evidence="4 8" id="KW-0812">Transmembrane</keyword>
<reference evidence="10" key="1">
    <citation type="journal article" date="2020" name="Stud. Mycol.">
        <title>101 Dothideomycetes genomes: a test case for predicting lifestyles and emergence of pathogens.</title>
        <authorList>
            <person name="Haridas S."/>
            <person name="Albert R."/>
            <person name="Binder M."/>
            <person name="Bloem J."/>
            <person name="Labutti K."/>
            <person name="Salamov A."/>
            <person name="Andreopoulos B."/>
            <person name="Baker S."/>
            <person name="Barry K."/>
            <person name="Bills G."/>
            <person name="Bluhm B."/>
            <person name="Cannon C."/>
            <person name="Castanera R."/>
            <person name="Culley D."/>
            <person name="Daum C."/>
            <person name="Ezra D."/>
            <person name="Gonzalez J."/>
            <person name="Henrissat B."/>
            <person name="Kuo A."/>
            <person name="Liang C."/>
            <person name="Lipzen A."/>
            <person name="Lutzoni F."/>
            <person name="Magnuson J."/>
            <person name="Mondo S."/>
            <person name="Nolan M."/>
            <person name="Ohm R."/>
            <person name="Pangilinan J."/>
            <person name="Park H.-J."/>
            <person name="Ramirez L."/>
            <person name="Alfaro M."/>
            <person name="Sun H."/>
            <person name="Tritt A."/>
            <person name="Yoshinaga Y."/>
            <person name="Zwiers L.-H."/>
            <person name="Turgeon B."/>
            <person name="Goodwin S."/>
            <person name="Spatafora J."/>
            <person name="Crous P."/>
            <person name="Grigoriev I."/>
        </authorList>
    </citation>
    <scope>NUCLEOTIDE SEQUENCE</scope>
    <source>
        <strain evidence="10">CBS 133067</strain>
    </source>
</reference>
<feature type="transmembrane region" description="Helical" evidence="8">
    <location>
        <begin position="452"/>
        <end position="473"/>
    </location>
</feature>
<feature type="transmembrane region" description="Helical" evidence="8">
    <location>
        <begin position="286"/>
        <end position="308"/>
    </location>
</feature>
<keyword evidence="3 7" id="KW-0813">Transport</keyword>
<comment type="subcellular location">
    <subcellularLocation>
        <location evidence="1">Membrane</location>
        <topology evidence="1">Multi-pass membrane protein</topology>
    </subcellularLocation>
</comment>
<evidence type="ECO:0000256" key="6">
    <source>
        <dbReference type="ARBA" id="ARBA00023136"/>
    </source>
</evidence>
<feature type="domain" description="Major facilitator superfamily (MFS) profile" evidence="9">
    <location>
        <begin position="37"/>
        <end position="477"/>
    </location>
</feature>
<feature type="transmembrane region" description="Helical" evidence="8">
    <location>
        <begin position="352"/>
        <end position="375"/>
    </location>
</feature>
<dbReference type="PANTHER" id="PTHR48022">
    <property type="entry name" value="PLASTIDIC GLUCOSE TRANSPORTER 4"/>
    <property type="match status" value="1"/>
</dbReference>
<feature type="transmembrane region" description="Helical" evidence="8">
    <location>
        <begin position="387"/>
        <end position="411"/>
    </location>
</feature>
<evidence type="ECO:0000256" key="7">
    <source>
        <dbReference type="RuleBase" id="RU003346"/>
    </source>
</evidence>
<dbReference type="Gene3D" id="1.20.1250.20">
    <property type="entry name" value="MFS general substrate transporter like domains"/>
    <property type="match status" value="1"/>
</dbReference>
<evidence type="ECO:0000256" key="3">
    <source>
        <dbReference type="ARBA" id="ARBA00022448"/>
    </source>
</evidence>
<evidence type="ECO:0000259" key="9">
    <source>
        <dbReference type="PROSITE" id="PS50850"/>
    </source>
</evidence>
<evidence type="ECO:0000256" key="1">
    <source>
        <dbReference type="ARBA" id="ARBA00004141"/>
    </source>
</evidence>
<feature type="transmembrane region" description="Helical" evidence="8">
    <location>
        <begin position="195"/>
        <end position="216"/>
    </location>
</feature>
<dbReference type="EMBL" id="ML978137">
    <property type="protein sequence ID" value="KAF2093648.1"/>
    <property type="molecule type" value="Genomic_DNA"/>
</dbReference>
<comment type="caution">
    <text evidence="10">The sequence shown here is derived from an EMBL/GenBank/DDBJ whole genome shotgun (WGS) entry which is preliminary data.</text>
</comment>
<gene>
    <name evidence="10" type="ORF">NA57DRAFT_69063</name>
</gene>
<dbReference type="InterPro" id="IPR005828">
    <property type="entry name" value="MFS_sugar_transport-like"/>
</dbReference>
<dbReference type="FunFam" id="1.20.1250.20:FF:000117">
    <property type="entry name" value="MFS hexose transporter"/>
    <property type="match status" value="1"/>
</dbReference>
<dbReference type="GO" id="GO:0005351">
    <property type="term" value="F:carbohydrate:proton symporter activity"/>
    <property type="evidence" value="ECO:0007669"/>
    <property type="project" value="TreeGrafter"/>
</dbReference>
<feature type="transmembrane region" description="Helical" evidence="8">
    <location>
        <begin position="34"/>
        <end position="55"/>
    </location>
</feature>
<organism evidence="10 11">
    <name type="scientific">Rhizodiscina lignyota</name>
    <dbReference type="NCBI Taxonomy" id="1504668"/>
    <lineage>
        <taxon>Eukaryota</taxon>
        <taxon>Fungi</taxon>
        <taxon>Dikarya</taxon>
        <taxon>Ascomycota</taxon>
        <taxon>Pezizomycotina</taxon>
        <taxon>Dothideomycetes</taxon>
        <taxon>Pleosporomycetidae</taxon>
        <taxon>Aulographales</taxon>
        <taxon>Rhizodiscinaceae</taxon>
        <taxon>Rhizodiscina</taxon>
    </lineage>
</organism>
<feature type="transmembrane region" description="Helical" evidence="8">
    <location>
        <begin position="75"/>
        <end position="98"/>
    </location>
</feature>
<keyword evidence="6 8" id="KW-0472">Membrane</keyword>
<evidence type="ECO:0000313" key="11">
    <source>
        <dbReference type="Proteomes" id="UP000799772"/>
    </source>
</evidence>
<dbReference type="SUPFAM" id="SSF103473">
    <property type="entry name" value="MFS general substrate transporter"/>
    <property type="match status" value="1"/>
</dbReference>
<accession>A0A9P4I534</accession>
<dbReference type="InterPro" id="IPR050360">
    <property type="entry name" value="MFS_Sugar_Transporters"/>
</dbReference>
<comment type="similarity">
    <text evidence="2 7">Belongs to the major facilitator superfamily. Sugar transporter (TC 2.A.1.1) family.</text>
</comment>
<proteinExistence type="inferred from homology"/>
<dbReference type="OrthoDB" id="6133115at2759"/>
<evidence type="ECO:0000256" key="4">
    <source>
        <dbReference type="ARBA" id="ARBA00022692"/>
    </source>
</evidence>
<feature type="transmembrane region" description="Helical" evidence="8">
    <location>
        <begin position="105"/>
        <end position="124"/>
    </location>
</feature>
<dbReference type="PROSITE" id="PS50850">
    <property type="entry name" value="MFS"/>
    <property type="match status" value="1"/>
</dbReference>
<evidence type="ECO:0000256" key="5">
    <source>
        <dbReference type="ARBA" id="ARBA00022989"/>
    </source>
</evidence>
<protein>
    <submittedName>
        <fullName evidence="10">General substrate transporter</fullName>
    </submittedName>
</protein>
<dbReference type="NCBIfam" id="TIGR00879">
    <property type="entry name" value="SP"/>
    <property type="match status" value="1"/>
</dbReference>
<dbReference type="InterPro" id="IPR036259">
    <property type="entry name" value="MFS_trans_sf"/>
</dbReference>
<evidence type="ECO:0000313" key="10">
    <source>
        <dbReference type="EMBL" id="KAF2093648.1"/>
    </source>
</evidence>
<dbReference type="InterPro" id="IPR003663">
    <property type="entry name" value="Sugar/inositol_transpt"/>
</dbReference>
<evidence type="ECO:0000256" key="8">
    <source>
        <dbReference type="SAM" id="Phobius"/>
    </source>
</evidence>
<dbReference type="Proteomes" id="UP000799772">
    <property type="component" value="Unassembled WGS sequence"/>
</dbReference>
<name>A0A9P4I534_9PEZI</name>
<evidence type="ECO:0000256" key="2">
    <source>
        <dbReference type="ARBA" id="ARBA00010992"/>
    </source>
</evidence>
<feature type="transmembrane region" description="Helical" evidence="8">
    <location>
        <begin position="328"/>
        <end position="345"/>
    </location>
</feature>
<keyword evidence="11" id="KW-1185">Reference proteome</keyword>
<sequence length="523" mass="58661">MVGALHQTERSVAVSEAPKLRHVIWYKDPGLRKLYALVMCLCLASATTGYDGSMLNGLQILPVWQDYFDHPKGSLLGLFGSIYSIGSLAGLPFAPYIADIFGRRWAIITGCLFLFVGVAVQGAAQNFSMFIAARFFVGFGNSISSNSAPLLLTELCHPQHRGRVTTVFNQLWDIGSIVATWLTFGTFNIKNDWSWRIPSIVQAAPSLLLFLFIWIIPESPRWLLAKDRDDEALKTLAKYHANGDITDATVQFEFVEIRETLRIEYEAKKSSSFLDFFRTKGNRYRLIILIGLGLFSQWSGNGLTSYYFALVMDSIGVTNTNEQFEINGSKTILSLIVGLIAASVVDRVGRRPLFLTATIGMCVCFILWTACSAVYDLQGNLGAGKAVIFFIFAHGVFYNIAWSGLLIAYTVEILPYKIRAKGLMLMNFFVQAALVFNQYINPIGLSNLKPRWRFYSIYCGWLAFECLFVYFLFVETRGPTLEEIAKIFDGEKAEVADVNLDVIEEKSNIMRVERVEEVAGEKV</sequence>
<dbReference type="AlphaFoldDB" id="A0A9P4I534"/>
<dbReference type="PANTHER" id="PTHR48022:SF66">
    <property type="entry name" value="MFS HEXOSE TRANSPORTER"/>
    <property type="match status" value="1"/>
</dbReference>
<keyword evidence="5 8" id="KW-1133">Transmembrane helix</keyword>
<dbReference type="Pfam" id="PF00083">
    <property type="entry name" value="Sugar_tr"/>
    <property type="match status" value="1"/>
</dbReference>